<name>A0A8S0PEJ1_OLEEU</name>
<dbReference type="EMBL" id="CACTIH010000046">
    <property type="protein sequence ID" value="CAA2940324.1"/>
    <property type="molecule type" value="Genomic_DNA"/>
</dbReference>
<accession>A0A8S0PEJ1</accession>
<protein>
    <submittedName>
        <fullName evidence="1">Uncharacterized protein</fullName>
    </submittedName>
</protein>
<evidence type="ECO:0000313" key="1">
    <source>
        <dbReference type="EMBL" id="CAA2940324.1"/>
    </source>
</evidence>
<organism evidence="1 2">
    <name type="scientific">Olea europaea subsp. europaea</name>
    <dbReference type="NCBI Taxonomy" id="158383"/>
    <lineage>
        <taxon>Eukaryota</taxon>
        <taxon>Viridiplantae</taxon>
        <taxon>Streptophyta</taxon>
        <taxon>Embryophyta</taxon>
        <taxon>Tracheophyta</taxon>
        <taxon>Spermatophyta</taxon>
        <taxon>Magnoliopsida</taxon>
        <taxon>eudicotyledons</taxon>
        <taxon>Gunneridae</taxon>
        <taxon>Pentapetalae</taxon>
        <taxon>asterids</taxon>
        <taxon>lamiids</taxon>
        <taxon>Lamiales</taxon>
        <taxon>Oleaceae</taxon>
        <taxon>Oleeae</taxon>
        <taxon>Olea</taxon>
    </lineage>
</organism>
<sequence>MENSDATNGIAWWFGTSVVKAFFASLKRCSCINLTTYDSDDDDDEEAKDRLLMFTTLNSVNSTSSLASATTTTTTNSIAIPPSVDTLPV</sequence>
<proteinExistence type="predicted"/>
<evidence type="ECO:0000313" key="2">
    <source>
        <dbReference type="Proteomes" id="UP000594638"/>
    </source>
</evidence>
<reference evidence="1 2" key="1">
    <citation type="submission" date="2019-12" db="EMBL/GenBank/DDBJ databases">
        <authorList>
            <person name="Alioto T."/>
            <person name="Alioto T."/>
            <person name="Gomez Garrido J."/>
        </authorList>
    </citation>
    <scope>NUCLEOTIDE SEQUENCE [LARGE SCALE GENOMIC DNA]</scope>
</reference>
<comment type="caution">
    <text evidence="1">The sequence shown here is derived from an EMBL/GenBank/DDBJ whole genome shotgun (WGS) entry which is preliminary data.</text>
</comment>
<dbReference type="PANTHER" id="PTHR34061:SF26">
    <property type="match status" value="1"/>
</dbReference>
<dbReference type="OrthoDB" id="653466at2759"/>
<gene>
    <name evidence="1" type="ORF">OLEA9_A085793</name>
</gene>
<dbReference type="PANTHER" id="PTHR34061">
    <property type="entry name" value="PROTEIN, PUTATIVE-RELATED"/>
    <property type="match status" value="1"/>
</dbReference>
<dbReference type="AlphaFoldDB" id="A0A8S0PEJ1"/>
<dbReference type="Gramene" id="OE9A085793T1">
    <property type="protein sequence ID" value="OE9A085793C1"/>
    <property type="gene ID" value="OE9A085793"/>
</dbReference>
<keyword evidence="2" id="KW-1185">Reference proteome</keyword>
<dbReference type="Proteomes" id="UP000594638">
    <property type="component" value="Unassembled WGS sequence"/>
</dbReference>